<accession>A0A2D0NFD9</accession>
<evidence type="ECO:0000313" key="1">
    <source>
        <dbReference type="EMBL" id="PHN06503.1"/>
    </source>
</evidence>
<sequence length="208" mass="23057">MQILFILRGILRFPNLLSLKMKTRFSALNAPITLLICGVLTFLSCKREAADTPVNEPERITTVYLNFHDSEVPATNVNGEYFDPDGPGAVPATVDTIRLEVEKAYRLLVLFYDDLASEGDVSINRQVRYEDKEHQICFATSGIVPAPLIQDFDDNGNPVGRESFFNPTEVGTGTLQITLRHQPDKEAADPCGSGIVDVETLEFPIIVE</sequence>
<dbReference type="EMBL" id="PDUD01000017">
    <property type="protein sequence ID" value="PHN06503.1"/>
    <property type="molecule type" value="Genomic_DNA"/>
</dbReference>
<dbReference type="AlphaFoldDB" id="A0A2D0NFD9"/>
<gene>
    <name evidence="1" type="ORF">CRP01_09350</name>
</gene>
<reference evidence="1 2" key="1">
    <citation type="submission" date="2017-10" db="EMBL/GenBank/DDBJ databases">
        <title>The draft genome sequence of Lewinella nigricans NBRC 102662.</title>
        <authorList>
            <person name="Wang K."/>
        </authorList>
    </citation>
    <scope>NUCLEOTIDE SEQUENCE [LARGE SCALE GENOMIC DNA]</scope>
    <source>
        <strain evidence="1 2">NBRC 102662</strain>
    </source>
</reference>
<name>A0A2D0NFD9_FLAN2</name>
<proteinExistence type="predicted"/>
<comment type="caution">
    <text evidence="1">The sequence shown here is derived from an EMBL/GenBank/DDBJ whole genome shotgun (WGS) entry which is preliminary data.</text>
</comment>
<keyword evidence="2" id="KW-1185">Reference proteome</keyword>
<protein>
    <submittedName>
        <fullName evidence="1">Uncharacterized protein</fullName>
    </submittedName>
</protein>
<evidence type="ECO:0000313" key="2">
    <source>
        <dbReference type="Proteomes" id="UP000223913"/>
    </source>
</evidence>
<organism evidence="1 2">
    <name type="scientific">Flavilitoribacter nigricans (strain ATCC 23147 / DSM 23189 / NBRC 102662 / NCIMB 1420 / SS-2)</name>
    <name type="common">Lewinella nigricans</name>
    <dbReference type="NCBI Taxonomy" id="1122177"/>
    <lineage>
        <taxon>Bacteria</taxon>
        <taxon>Pseudomonadati</taxon>
        <taxon>Bacteroidota</taxon>
        <taxon>Saprospiria</taxon>
        <taxon>Saprospirales</taxon>
        <taxon>Lewinellaceae</taxon>
        <taxon>Flavilitoribacter</taxon>
    </lineage>
</organism>
<dbReference type="Proteomes" id="UP000223913">
    <property type="component" value="Unassembled WGS sequence"/>
</dbReference>